<evidence type="ECO:0008006" key="16">
    <source>
        <dbReference type="Google" id="ProtNLM"/>
    </source>
</evidence>
<dbReference type="Pfam" id="PF04598">
    <property type="entry name" value="Gasdermin"/>
    <property type="match status" value="1"/>
</dbReference>
<evidence type="ECO:0000259" key="13">
    <source>
        <dbReference type="Pfam" id="PF17708"/>
    </source>
</evidence>
<evidence type="ECO:0000256" key="6">
    <source>
        <dbReference type="ARBA" id="ARBA00022490"/>
    </source>
</evidence>
<evidence type="ECO:0000313" key="14">
    <source>
        <dbReference type="Ensembl" id="ENSSSCP00025006287.1"/>
    </source>
</evidence>
<dbReference type="GO" id="GO:0012501">
    <property type="term" value="P:programmed cell death"/>
    <property type="evidence" value="ECO:0007669"/>
    <property type="project" value="UniProtKB-KW"/>
</dbReference>
<comment type="subcellular location">
    <subcellularLocation>
        <location evidence="2">Cell membrane</location>
        <topology evidence="2">Multi-pass membrane protein</topology>
    </subcellularLocation>
    <subcellularLocation>
        <location evidence="1">Cytoplasm</location>
    </subcellularLocation>
</comment>
<feature type="domain" description="Gasdermin pore forming" evidence="12">
    <location>
        <begin position="1"/>
        <end position="244"/>
    </location>
</feature>
<organism evidence="14 15">
    <name type="scientific">Sus scrofa</name>
    <name type="common">Pig</name>
    <dbReference type="NCBI Taxonomy" id="9823"/>
    <lineage>
        <taxon>Eukaryota</taxon>
        <taxon>Metazoa</taxon>
        <taxon>Chordata</taxon>
        <taxon>Craniata</taxon>
        <taxon>Vertebrata</taxon>
        <taxon>Euteleostomi</taxon>
        <taxon>Mammalia</taxon>
        <taxon>Eutheria</taxon>
        <taxon>Laurasiatheria</taxon>
        <taxon>Artiodactyla</taxon>
        <taxon>Suina</taxon>
        <taxon>Suidae</taxon>
        <taxon>Sus</taxon>
    </lineage>
</organism>
<dbReference type="InterPro" id="IPR042377">
    <property type="entry name" value="GSDME"/>
</dbReference>
<feature type="domain" description="Gasdermin PUB" evidence="13">
    <location>
        <begin position="280"/>
        <end position="467"/>
    </location>
</feature>
<dbReference type="PANTHER" id="PTHR15207">
    <property type="entry name" value="NONSYNDROMIC HEARING IMPAIRMENT PROTEIN"/>
    <property type="match status" value="1"/>
</dbReference>
<comment type="similarity">
    <text evidence="3">Belongs to the gasdermin family.</text>
</comment>
<evidence type="ECO:0000256" key="8">
    <source>
        <dbReference type="ARBA" id="ARBA00022692"/>
    </source>
</evidence>
<dbReference type="Pfam" id="PF17708">
    <property type="entry name" value="Gasdermin_C"/>
    <property type="match status" value="1"/>
</dbReference>
<keyword evidence="5" id="KW-1003">Cell membrane</keyword>
<protein>
    <recommendedName>
        <fullName evidence="16">Gasdermin E</fullName>
    </recommendedName>
</protein>
<evidence type="ECO:0000256" key="4">
    <source>
        <dbReference type="ARBA" id="ARBA00022452"/>
    </source>
</evidence>
<keyword evidence="7" id="KW-1210">Necrosis</keyword>
<name>A0A8D0QTS8_PIG</name>
<dbReference type="InterPro" id="IPR041263">
    <property type="entry name" value="Gasdermin_PUB"/>
</dbReference>
<dbReference type="InterPro" id="IPR040460">
    <property type="entry name" value="Gasdermin_pore"/>
</dbReference>
<keyword evidence="6" id="KW-0963">Cytoplasm</keyword>
<evidence type="ECO:0000256" key="1">
    <source>
        <dbReference type="ARBA" id="ARBA00004496"/>
    </source>
</evidence>
<proteinExistence type="inferred from homology"/>
<keyword evidence="8" id="KW-0812">Transmembrane</keyword>
<accession>A0A8D0QTS8</accession>
<dbReference type="Ensembl" id="ENSSSCT00025016001.1">
    <property type="protein sequence ID" value="ENSSSCP00025006345.1"/>
    <property type="gene ID" value="ENSSSCG00025011998.1"/>
</dbReference>
<evidence type="ECO:0000313" key="15">
    <source>
        <dbReference type="Proteomes" id="UP000694727"/>
    </source>
</evidence>
<dbReference type="GO" id="GO:0005737">
    <property type="term" value="C:cytoplasm"/>
    <property type="evidence" value="ECO:0007669"/>
    <property type="project" value="UniProtKB-SubCell"/>
</dbReference>
<evidence type="ECO:0000256" key="7">
    <source>
        <dbReference type="ARBA" id="ARBA00022590"/>
    </source>
</evidence>
<keyword evidence="4" id="KW-1134">Transmembrane beta strand</keyword>
<evidence type="ECO:0000256" key="11">
    <source>
        <dbReference type="ARBA" id="ARBA00023288"/>
    </source>
</evidence>
<evidence type="ECO:0000256" key="9">
    <source>
        <dbReference type="ARBA" id="ARBA00023136"/>
    </source>
</evidence>
<dbReference type="Ensembl" id="ENSSSCT00025015874.1">
    <property type="protein sequence ID" value="ENSSSCP00025006287.1"/>
    <property type="gene ID" value="ENSSSCG00025011998.1"/>
</dbReference>
<dbReference type="Proteomes" id="UP000694727">
    <property type="component" value="Unplaced"/>
</dbReference>
<dbReference type="GO" id="GO:0005886">
    <property type="term" value="C:plasma membrane"/>
    <property type="evidence" value="ECO:0007669"/>
    <property type="project" value="UniProtKB-SubCell"/>
</dbReference>
<evidence type="ECO:0000256" key="10">
    <source>
        <dbReference type="ARBA" id="ARBA00023139"/>
    </source>
</evidence>
<sequence>MFAKATKNFLREVDTGGNLTAVSNLNDSDKLQLLSLVTKKRRFWCWQKPKYQFLSVTLGDVLTEDQILSPVVVESDFVKYEGRFENHTRGALKTALGKVKLTLGGKGFVESQSSFGTLRKQEVDLQQLIRDAQGRTIDLKNPVLQQVLERKNEVLCVLTQKIVTTQKCVISEHVQMDKCGVVGIQLKTVQVSVMDRGNISKGSNVVLEIPAPTTLAYGVIELYLRVDGQFEFCLLQEKHGGFQQTRESSCASLEPLPLLELGFWDMTDALQGASVVDEPLGVLKQVTWLLKRNIHPFAELPEQQQTALNDVLQEVLFDEEMLVVLEQVCDSVASSRLLPPLAGLGELKPSQQQQLMAFLQLAGCSVQGGVPGPEDVVSNRKLFSTAYLLVSALAEMPDNAAVLLGTCCKLQIIPTLCHLLYALSDEGMSDLEDPMLAPLKDAETLEMVQHLFALADINLEMLQSSVQATASKDPAVLPLILYISLNGFCALGRAH</sequence>
<evidence type="ECO:0000259" key="12">
    <source>
        <dbReference type="Pfam" id="PF04598"/>
    </source>
</evidence>
<keyword evidence="11" id="KW-0449">Lipoprotein</keyword>
<keyword evidence="10" id="KW-0564">Palmitate</keyword>
<dbReference type="AlphaFoldDB" id="A0A8D0QTS8"/>
<evidence type="ECO:0000256" key="3">
    <source>
        <dbReference type="ARBA" id="ARBA00009279"/>
    </source>
</evidence>
<reference evidence="14" key="1">
    <citation type="submission" date="2025-05" db="UniProtKB">
        <authorList>
            <consortium name="Ensembl"/>
        </authorList>
    </citation>
    <scope>IDENTIFICATION</scope>
</reference>
<dbReference type="PANTHER" id="PTHR15207:SF1">
    <property type="entry name" value="GASDERMIN-E"/>
    <property type="match status" value="1"/>
</dbReference>
<evidence type="ECO:0000256" key="5">
    <source>
        <dbReference type="ARBA" id="ARBA00022475"/>
    </source>
</evidence>
<keyword evidence="9" id="KW-0472">Membrane</keyword>
<evidence type="ECO:0000256" key="2">
    <source>
        <dbReference type="ARBA" id="ARBA00004651"/>
    </source>
</evidence>